<evidence type="ECO:0000313" key="1">
    <source>
        <dbReference type="EMBL" id="MBB6059003.1"/>
    </source>
</evidence>
<dbReference type="PROSITE" id="PS51257">
    <property type="entry name" value="PROKAR_LIPOPROTEIN"/>
    <property type="match status" value="1"/>
</dbReference>
<sequence length="255" mass="28522">MLSAKGARCLGFLYALTACSTDPPTPPAGANASPSTVAVEKAAREYREHYNSPVDLDSTDFYYQPISVLTKDGTARSRTFESGSYYGSDDEGRSGIEGTCYNVVFMRKSNVNEQHLLLPHGQFVIQQIDDQQKPDARWPYLFYGIIKADTNADGEQNGEDATTLFASDRSGRQLRQLTPDGTHLEARYYLAPAAVMLVEVRPDANHDREYTRADGTYWLRFNLRDLAAPPVRQPAAALGRQLHQQMLQRQSRLPQ</sequence>
<protein>
    <recommendedName>
        <fullName evidence="3">Lipoprotein</fullName>
    </recommendedName>
</protein>
<evidence type="ECO:0000313" key="2">
    <source>
        <dbReference type="Proteomes" id="UP000532746"/>
    </source>
</evidence>
<dbReference type="Proteomes" id="UP000532746">
    <property type="component" value="Unassembled WGS sequence"/>
</dbReference>
<dbReference type="RefSeq" id="WP_183402852.1">
    <property type="nucleotide sequence ID" value="NZ_JACHGG010000002.1"/>
</dbReference>
<dbReference type="AlphaFoldDB" id="A0A7W9WBH7"/>
<accession>A0A7W9WBH7</accession>
<dbReference type="EMBL" id="JACHGG010000002">
    <property type="protein sequence ID" value="MBB6059003.1"/>
    <property type="molecule type" value="Genomic_DNA"/>
</dbReference>
<name>A0A7W9WBH7_9BACT</name>
<evidence type="ECO:0008006" key="3">
    <source>
        <dbReference type="Google" id="ProtNLM"/>
    </source>
</evidence>
<reference evidence="1 2" key="1">
    <citation type="submission" date="2020-08" db="EMBL/GenBank/DDBJ databases">
        <title>Genomic Encyclopedia of Type Strains, Phase IV (KMG-IV): sequencing the most valuable type-strain genomes for metagenomic binning, comparative biology and taxonomic classification.</title>
        <authorList>
            <person name="Goeker M."/>
        </authorList>
    </citation>
    <scope>NUCLEOTIDE SEQUENCE [LARGE SCALE GENOMIC DNA]</scope>
    <source>
        <strain evidence="1 2">DSM 26718</strain>
    </source>
</reference>
<comment type="caution">
    <text evidence="1">The sequence shown here is derived from an EMBL/GenBank/DDBJ whole genome shotgun (WGS) entry which is preliminary data.</text>
</comment>
<keyword evidence="2" id="KW-1185">Reference proteome</keyword>
<gene>
    <name evidence="1" type="ORF">HNQ93_001849</name>
</gene>
<proteinExistence type="predicted"/>
<organism evidence="1 2">
    <name type="scientific">Hymenobacter luteus</name>
    <dbReference type="NCBI Taxonomy" id="1411122"/>
    <lineage>
        <taxon>Bacteria</taxon>
        <taxon>Pseudomonadati</taxon>
        <taxon>Bacteroidota</taxon>
        <taxon>Cytophagia</taxon>
        <taxon>Cytophagales</taxon>
        <taxon>Hymenobacteraceae</taxon>
        <taxon>Hymenobacter</taxon>
    </lineage>
</organism>